<evidence type="ECO:0000313" key="2">
    <source>
        <dbReference type="Proteomes" id="UP000626656"/>
    </source>
</evidence>
<accession>A0ABM8M7H7</accession>
<comment type="caution">
    <text evidence="1">The sequence shown here is derived from an EMBL/GenBank/DDBJ whole genome shotgun (WGS) entry which is preliminary data.</text>
</comment>
<protein>
    <submittedName>
        <fullName evidence="1">Uncharacterized protein</fullName>
    </submittedName>
</protein>
<gene>
    <name evidence="1" type="ORF">AZO1586I_1040</name>
</gene>
<proteinExistence type="predicted"/>
<organism evidence="1 2">
    <name type="scientific">Bathymodiolus thermophilus thioautotrophic gill symbiont</name>
    <dbReference type="NCBI Taxonomy" id="2360"/>
    <lineage>
        <taxon>Bacteria</taxon>
        <taxon>Pseudomonadati</taxon>
        <taxon>Pseudomonadota</taxon>
        <taxon>Gammaproteobacteria</taxon>
        <taxon>sulfur-oxidizing symbionts</taxon>
    </lineage>
</organism>
<reference evidence="1 2" key="1">
    <citation type="submission" date="2020-05" db="EMBL/GenBank/DDBJ databases">
        <authorList>
            <person name="Petersen J."/>
            <person name="Sayavedra L."/>
        </authorList>
    </citation>
    <scope>NUCLEOTIDE SEQUENCE [LARGE SCALE GENOMIC DNA]</scope>
    <source>
        <strain evidence="1">B azoricus SOX ET2 1586I</strain>
    </source>
</reference>
<sequence>MTKFKSFFDTKVTKETVIIAGEEQQKHSVLLDKNESQEIEYFKLDKVVEPCNKTIRNLKACDYVLVDHDKKKVLLCELKNSKDRDTISRSKKQLDHSKHIVNLFLNILKADKYSYVLLTLTKKKMNKQRIRNKETSAQIYSETGKKEFKFNSQKFKL</sequence>
<keyword evidence="2" id="KW-1185">Reference proteome</keyword>
<dbReference type="RefSeq" id="WP_237731639.1">
    <property type="nucleotide sequence ID" value="NZ_CAHJWF010000243.1"/>
</dbReference>
<dbReference type="EMBL" id="CAHJWF010000243">
    <property type="protein sequence ID" value="CAB5502933.1"/>
    <property type="molecule type" value="Genomic_DNA"/>
</dbReference>
<dbReference type="Proteomes" id="UP000626656">
    <property type="component" value="Unassembled WGS sequence"/>
</dbReference>
<name>A0ABM8M7H7_9GAMM</name>
<evidence type="ECO:0000313" key="1">
    <source>
        <dbReference type="EMBL" id="CAB5502933.1"/>
    </source>
</evidence>